<keyword evidence="3" id="KW-1185">Reference proteome</keyword>
<protein>
    <submittedName>
        <fullName evidence="1">Uncharacterized protein</fullName>
    </submittedName>
</protein>
<evidence type="ECO:0000313" key="2">
    <source>
        <dbReference type="EMBL" id="CAL6006303.1"/>
    </source>
</evidence>
<evidence type="ECO:0000313" key="3">
    <source>
        <dbReference type="Proteomes" id="UP001642409"/>
    </source>
</evidence>
<organism evidence="1">
    <name type="scientific">Hexamita inflata</name>
    <dbReference type="NCBI Taxonomy" id="28002"/>
    <lineage>
        <taxon>Eukaryota</taxon>
        <taxon>Metamonada</taxon>
        <taxon>Diplomonadida</taxon>
        <taxon>Hexamitidae</taxon>
        <taxon>Hexamitinae</taxon>
        <taxon>Hexamita</taxon>
    </lineage>
</organism>
<proteinExistence type="predicted"/>
<gene>
    <name evidence="2" type="ORF">HINF_LOCUS20095</name>
    <name evidence="1" type="ORF">HINF_LOCUS4364</name>
</gene>
<accession>A0AA86TET3</accession>
<dbReference type="EMBL" id="CATOUU010000108">
    <property type="protein sequence ID" value="CAI9916719.1"/>
    <property type="molecule type" value="Genomic_DNA"/>
</dbReference>
<evidence type="ECO:0000313" key="1">
    <source>
        <dbReference type="EMBL" id="CAI9916719.1"/>
    </source>
</evidence>
<reference evidence="1" key="1">
    <citation type="submission" date="2023-06" db="EMBL/GenBank/DDBJ databases">
        <authorList>
            <person name="Kurt Z."/>
        </authorList>
    </citation>
    <scope>NUCLEOTIDE SEQUENCE</scope>
</reference>
<dbReference type="AlphaFoldDB" id="A0AA86TET3"/>
<reference evidence="2 3" key="2">
    <citation type="submission" date="2024-07" db="EMBL/GenBank/DDBJ databases">
        <authorList>
            <person name="Akdeniz Z."/>
        </authorList>
    </citation>
    <scope>NUCLEOTIDE SEQUENCE [LARGE SCALE GENOMIC DNA]</scope>
</reference>
<dbReference type="EMBL" id="CAXDID020000053">
    <property type="protein sequence ID" value="CAL6006303.1"/>
    <property type="molecule type" value="Genomic_DNA"/>
</dbReference>
<name>A0AA86TET3_9EUKA</name>
<comment type="caution">
    <text evidence="1">The sequence shown here is derived from an EMBL/GenBank/DDBJ whole genome shotgun (WGS) entry which is preliminary data.</text>
</comment>
<sequence length="675" mass="78810">MNFPLPAQFSQFSYEEDKLLISLLLHYNEQTFKDSLIPTFTFAHAQNKVSYPKPPSLLNQDFLLQRIALITSSPLCSAYVDTIVKELELSVNNFQQPLEFQQAVEEQKYGRDKLTVHLNQGKPNAQQFATRKHAICSQSTLLTEKAYLTSLDAAKGEEGQIELTEQDCQCQQVHRPQHFDPELFQSYLLFSRHPFILRDINELKQQKNNLLQNVNLRKQQLTNYFYKTCSEDQENINKWQRQAQVQVEKEIQQKLEDKIDEVTTKYKNYTIEAFSVVQNDYYNKYVQINQQLTQNQNYCDGIKQNKFNKYFENIRISLTDKIQQKIQIEDLTATFISASHNKQSKLLDFCAQQIAENIFQFENNVDLQNSQQISPNSISSIVGKLTDEQLDELTKIYNFEDYKRFHCLRENKLLEFVEVVVIPTRKLHSLLPAQLVAKYIQSRVDLEIKKYETMNVDDMQFVNPKHFAEIFQKTVKKAKSRINQNLSNLSQNLSQLKVQTQITFSEVVGYRVTNGILTFNKANLDISATSDPLVQYGRNLKLKFRLQRLEAGQMQIGILVDDQPFLLQNDGILTHHGQQQCTDLYFDVDELIKIEIDSTLKTVSFSKNDQTIQLQQYEKHEKKLKTINNIDYQKLLEQTEIQMKQNAIEEQQIIRVFIKGYSGQNEGAQVWFGVE</sequence>
<dbReference type="Proteomes" id="UP001642409">
    <property type="component" value="Unassembled WGS sequence"/>
</dbReference>